<keyword evidence="6" id="KW-0805">Transcription regulation</keyword>
<name>A0AAN8M7P9_9TELE</name>
<keyword evidence="4 10" id="KW-0863">Zinc-finger</keyword>
<keyword evidence="3" id="KW-0677">Repeat</keyword>
<sequence length="317" mass="36059">MNNKPGKTQSNTTKRTTQSNTNGVTFNSIRIKKEPGDFERKETGDRSKRPLLEKQKHVKQHQTTSDQPTRCSKISRSPVVILTKLSNVVVKTLLRETKVRLVKEETDARMDKDNNDVSSPQFFPCPHCTISFTDCYFLENHIKTKHQKQYLAMLKCHVSKSKTLYAPTLSCPQCSCMFHTPRQLHIHTRQAHPSAFPQKPTRPPRVPGKLHPCPQCARRFPYLGTLLKHCKNLHKMAVFLTDGHISCADCGKSFENCWGLGPHQCHEPEGTKPKDTKTVVCLEVGFHCSECGKILSTPTSLDTHMRIHTGEKPYEYV</sequence>
<feature type="compositionally biased region" description="Polar residues" evidence="11">
    <location>
        <begin position="1"/>
        <end position="28"/>
    </location>
</feature>
<reference evidence="13 14" key="1">
    <citation type="submission" date="2021-04" db="EMBL/GenBank/DDBJ databases">
        <authorList>
            <person name="De Guttry C."/>
            <person name="Zahm M."/>
            <person name="Klopp C."/>
            <person name="Cabau C."/>
            <person name="Louis A."/>
            <person name="Berthelot C."/>
            <person name="Parey E."/>
            <person name="Roest Crollius H."/>
            <person name="Montfort J."/>
            <person name="Robinson-Rechavi M."/>
            <person name="Bucao C."/>
            <person name="Bouchez O."/>
            <person name="Gislard M."/>
            <person name="Lluch J."/>
            <person name="Milhes M."/>
            <person name="Lampietro C."/>
            <person name="Lopez Roques C."/>
            <person name="Donnadieu C."/>
            <person name="Braasch I."/>
            <person name="Desvignes T."/>
            <person name="Postlethwait J."/>
            <person name="Bobe J."/>
            <person name="Wedekind C."/>
            <person name="Guiguen Y."/>
        </authorList>
    </citation>
    <scope>NUCLEOTIDE SEQUENCE [LARGE SCALE GENOMIC DNA]</scope>
    <source>
        <strain evidence="13">Cs_M1</strain>
        <tissue evidence="13">Blood</tissue>
    </source>
</reference>
<dbReference type="PANTHER" id="PTHR24409:SF295">
    <property type="entry name" value="AZ2-RELATED"/>
    <property type="match status" value="1"/>
</dbReference>
<feature type="domain" description="C2H2-type" evidence="12">
    <location>
        <begin position="286"/>
        <end position="313"/>
    </location>
</feature>
<evidence type="ECO:0000259" key="12">
    <source>
        <dbReference type="PROSITE" id="PS50157"/>
    </source>
</evidence>
<dbReference type="GO" id="GO:0000977">
    <property type="term" value="F:RNA polymerase II transcription regulatory region sequence-specific DNA binding"/>
    <property type="evidence" value="ECO:0007669"/>
    <property type="project" value="TreeGrafter"/>
</dbReference>
<feature type="compositionally biased region" description="Polar residues" evidence="11">
    <location>
        <begin position="61"/>
        <end position="71"/>
    </location>
</feature>
<keyword evidence="9" id="KW-0539">Nucleus</keyword>
<dbReference type="PANTHER" id="PTHR24409">
    <property type="entry name" value="ZINC FINGER PROTEIN 142"/>
    <property type="match status" value="1"/>
</dbReference>
<dbReference type="SUPFAM" id="SSF57667">
    <property type="entry name" value="beta-beta-alpha zinc fingers"/>
    <property type="match status" value="1"/>
</dbReference>
<dbReference type="AlphaFoldDB" id="A0AAN8M7P9"/>
<feature type="region of interest" description="Disordered" evidence="11">
    <location>
        <begin position="1"/>
        <end position="71"/>
    </location>
</feature>
<evidence type="ECO:0000256" key="6">
    <source>
        <dbReference type="ARBA" id="ARBA00023015"/>
    </source>
</evidence>
<dbReference type="PROSITE" id="PS50157">
    <property type="entry name" value="ZINC_FINGER_C2H2_2"/>
    <property type="match status" value="4"/>
</dbReference>
<dbReference type="Proteomes" id="UP001356427">
    <property type="component" value="Unassembled WGS sequence"/>
</dbReference>
<evidence type="ECO:0000313" key="13">
    <source>
        <dbReference type="EMBL" id="KAK6324114.1"/>
    </source>
</evidence>
<dbReference type="Pfam" id="PF00096">
    <property type="entry name" value="zf-C2H2"/>
    <property type="match status" value="2"/>
</dbReference>
<evidence type="ECO:0000256" key="11">
    <source>
        <dbReference type="SAM" id="MobiDB-lite"/>
    </source>
</evidence>
<dbReference type="EMBL" id="JAGTTL010000004">
    <property type="protein sequence ID" value="KAK6324114.1"/>
    <property type="molecule type" value="Genomic_DNA"/>
</dbReference>
<evidence type="ECO:0000256" key="2">
    <source>
        <dbReference type="ARBA" id="ARBA00022723"/>
    </source>
</evidence>
<dbReference type="SMART" id="SM00355">
    <property type="entry name" value="ZnF_C2H2"/>
    <property type="match status" value="5"/>
</dbReference>
<keyword evidence="14" id="KW-1185">Reference proteome</keyword>
<keyword evidence="2" id="KW-0479">Metal-binding</keyword>
<organism evidence="13 14">
    <name type="scientific">Coregonus suidteri</name>
    <dbReference type="NCBI Taxonomy" id="861788"/>
    <lineage>
        <taxon>Eukaryota</taxon>
        <taxon>Metazoa</taxon>
        <taxon>Chordata</taxon>
        <taxon>Craniata</taxon>
        <taxon>Vertebrata</taxon>
        <taxon>Euteleostomi</taxon>
        <taxon>Actinopterygii</taxon>
        <taxon>Neopterygii</taxon>
        <taxon>Teleostei</taxon>
        <taxon>Protacanthopterygii</taxon>
        <taxon>Salmoniformes</taxon>
        <taxon>Salmonidae</taxon>
        <taxon>Coregoninae</taxon>
        <taxon>Coregonus</taxon>
    </lineage>
</organism>
<gene>
    <name evidence="13" type="ORF">J4Q44_G00064530</name>
</gene>
<evidence type="ECO:0000256" key="10">
    <source>
        <dbReference type="PROSITE-ProRule" id="PRU00042"/>
    </source>
</evidence>
<keyword evidence="5" id="KW-0862">Zinc</keyword>
<dbReference type="Gene3D" id="3.30.160.60">
    <property type="entry name" value="Classic Zinc Finger"/>
    <property type="match status" value="3"/>
</dbReference>
<feature type="domain" description="C2H2-type" evidence="12">
    <location>
        <begin position="169"/>
        <end position="197"/>
    </location>
</feature>
<evidence type="ECO:0000256" key="4">
    <source>
        <dbReference type="ARBA" id="ARBA00022771"/>
    </source>
</evidence>
<dbReference type="PROSITE" id="PS00028">
    <property type="entry name" value="ZINC_FINGER_C2H2_1"/>
    <property type="match status" value="4"/>
</dbReference>
<comment type="caution">
    <text evidence="13">The sequence shown here is derived from an EMBL/GenBank/DDBJ whole genome shotgun (WGS) entry which is preliminary data.</text>
</comment>
<keyword evidence="7" id="KW-0238">DNA-binding</keyword>
<comment type="subcellular location">
    <subcellularLocation>
        <location evidence="1">Nucleus</location>
    </subcellularLocation>
</comment>
<evidence type="ECO:0000256" key="3">
    <source>
        <dbReference type="ARBA" id="ARBA00022737"/>
    </source>
</evidence>
<feature type="domain" description="C2H2-type" evidence="12">
    <location>
        <begin position="211"/>
        <end position="234"/>
    </location>
</feature>
<dbReference type="GO" id="GO:0000981">
    <property type="term" value="F:DNA-binding transcription factor activity, RNA polymerase II-specific"/>
    <property type="evidence" value="ECO:0007669"/>
    <property type="project" value="TreeGrafter"/>
</dbReference>
<proteinExistence type="predicted"/>
<evidence type="ECO:0000256" key="5">
    <source>
        <dbReference type="ARBA" id="ARBA00022833"/>
    </source>
</evidence>
<evidence type="ECO:0000256" key="7">
    <source>
        <dbReference type="ARBA" id="ARBA00023125"/>
    </source>
</evidence>
<protein>
    <recommendedName>
        <fullName evidence="12">C2H2-type domain-containing protein</fullName>
    </recommendedName>
</protein>
<accession>A0AAN8M7P9</accession>
<evidence type="ECO:0000256" key="8">
    <source>
        <dbReference type="ARBA" id="ARBA00023163"/>
    </source>
</evidence>
<dbReference type="InterPro" id="IPR036236">
    <property type="entry name" value="Znf_C2H2_sf"/>
</dbReference>
<feature type="compositionally biased region" description="Basic and acidic residues" evidence="11">
    <location>
        <begin position="31"/>
        <end position="55"/>
    </location>
</feature>
<dbReference type="FunFam" id="3.30.160.60:FF:000965">
    <property type="entry name" value="Neurotrophin receptor-interacting factor homolog"/>
    <property type="match status" value="1"/>
</dbReference>
<dbReference type="GO" id="GO:0005634">
    <property type="term" value="C:nucleus"/>
    <property type="evidence" value="ECO:0007669"/>
    <property type="project" value="UniProtKB-SubCell"/>
</dbReference>
<evidence type="ECO:0000256" key="9">
    <source>
        <dbReference type="ARBA" id="ARBA00023242"/>
    </source>
</evidence>
<dbReference type="GO" id="GO:0008270">
    <property type="term" value="F:zinc ion binding"/>
    <property type="evidence" value="ECO:0007669"/>
    <property type="project" value="UniProtKB-KW"/>
</dbReference>
<dbReference type="InterPro" id="IPR013087">
    <property type="entry name" value="Znf_C2H2_type"/>
</dbReference>
<evidence type="ECO:0000256" key="1">
    <source>
        <dbReference type="ARBA" id="ARBA00004123"/>
    </source>
</evidence>
<keyword evidence="8" id="KW-0804">Transcription</keyword>
<evidence type="ECO:0000313" key="14">
    <source>
        <dbReference type="Proteomes" id="UP001356427"/>
    </source>
</evidence>
<feature type="domain" description="C2H2-type" evidence="12">
    <location>
        <begin position="245"/>
        <end position="273"/>
    </location>
</feature>